<keyword evidence="4" id="KW-0560">Oxidoreductase</keyword>
<dbReference type="EMBL" id="AMWN01000005">
    <property type="protein sequence ID" value="EXJ86098.1"/>
    <property type="molecule type" value="Genomic_DNA"/>
</dbReference>
<evidence type="ECO:0000313" key="7">
    <source>
        <dbReference type="EMBL" id="EXJ86098.1"/>
    </source>
</evidence>
<dbReference type="GO" id="GO:0071949">
    <property type="term" value="F:FAD binding"/>
    <property type="evidence" value="ECO:0007669"/>
    <property type="project" value="InterPro"/>
</dbReference>
<dbReference type="Proteomes" id="UP000019484">
    <property type="component" value="Unassembled WGS sequence"/>
</dbReference>
<name>W9Y0T2_9EURO</name>
<dbReference type="PRINTS" id="PR00420">
    <property type="entry name" value="RNGMNOXGNASE"/>
</dbReference>
<dbReference type="AlphaFoldDB" id="W9Y0T2"/>
<feature type="domain" description="FAD-binding" evidence="6">
    <location>
        <begin position="3"/>
        <end position="360"/>
    </location>
</feature>
<keyword evidence="3" id="KW-0274">FAD</keyword>
<dbReference type="eggNOG" id="KOG2614">
    <property type="taxonomic scope" value="Eukaryota"/>
</dbReference>
<dbReference type="InterPro" id="IPR050493">
    <property type="entry name" value="FAD-dep_Monooxygenase_BioMet"/>
</dbReference>
<dbReference type="STRING" id="1182541.W9Y0T2"/>
<dbReference type="InterPro" id="IPR002938">
    <property type="entry name" value="FAD-bd"/>
</dbReference>
<evidence type="ECO:0000256" key="2">
    <source>
        <dbReference type="ARBA" id="ARBA00022630"/>
    </source>
</evidence>
<dbReference type="GeneID" id="19161335"/>
<comment type="similarity">
    <text evidence="1">Belongs to the paxM FAD-dependent monooxygenase family.</text>
</comment>
<evidence type="ECO:0000256" key="5">
    <source>
        <dbReference type="ARBA" id="ARBA00023033"/>
    </source>
</evidence>
<dbReference type="PANTHER" id="PTHR13789">
    <property type="entry name" value="MONOOXYGENASE"/>
    <property type="match status" value="1"/>
</dbReference>
<evidence type="ECO:0000259" key="6">
    <source>
        <dbReference type="Pfam" id="PF01494"/>
    </source>
</evidence>
<accession>W9Y0T2</accession>
<dbReference type="Gene3D" id="3.50.50.60">
    <property type="entry name" value="FAD/NAD(P)-binding domain"/>
    <property type="match status" value="1"/>
</dbReference>
<dbReference type="Pfam" id="PF01494">
    <property type="entry name" value="FAD_binding_3"/>
    <property type="match status" value="1"/>
</dbReference>
<evidence type="ECO:0000256" key="4">
    <source>
        <dbReference type="ARBA" id="ARBA00023002"/>
    </source>
</evidence>
<organism evidence="7 8">
    <name type="scientific">Capronia coronata CBS 617.96</name>
    <dbReference type="NCBI Taxonomy" id="1182541"/>
    <lineage>
        <taxon>Eukaryota</taxon>
        <taxon>Fungi</taxon>
        <taxon>Dikarya</taxon>
        <taxon>Ascomycota</taxon>
        <taxon>Pezizomycotina</taxon>
        <taxon>Eurotiomycetes</taxon>
        <taxon>Chaetothyriomycetidae</taxon>
        <taxon>Chaetothyriales</taxon>
        <taxon>Herpotrichiellaceae</taxon>
        <taxon>Capronia</taxon>
    </lineage>
</organism>
<reference evidence="7 8" key="1">
    <citation type="submission" date="2013-03" db="EMBL/GenBank/DDBJ databases">
        <title>The Genome Sequence of Capronia coronata CBS 617.96.</title>
        <authorList>
            <consortium name="The Broad Institute Genomics Platform"/>
            <person name="Cuomo C."/>
            <person name="de Hoog S."/>
            <person name="Gorbushina A."/>
            <person name="Walker B."/>
            <person name="Young S.K."/>
            <person name="Zeng Q."/>
            <person name="Gargeya S."/>
            <person name="Fitzgerald M."/>
            <person name="Haas B."/>
            <person name="Abouelleil A."/>
            <person name="Allen A.W."/>
            <person name="Alvarado L."/>
            <person name="Arachchi H.M."/>
            <person name="Berlin A.M."/>
            <person name="Chapman S.B."/>
            <person name="Gainer-Dewar J."/>
            <person name="Goldberg J."/>
            <person name="Griggs A."/>
            <person name="Gujja S."/>
            <person name="Hansen M."/>
            <person name="Howarth C."/>
            <person name="Imamovic A."/>
            <person name="Ireland A."/>
            <person name="Larimer J."/>
            <person name="McCowan C."/>
            <person name="Murphy C."/>
            <person name="Pearson M."/>
            <person name="Poon T.W."/>
            <person name="Priest M."/>
            <person name="Roberts A."/>
            <person name="Saif S."/>
            <person name="Shea T."/>
            <person name="Sisk P."/>
            <person name="Sykes S."/>
            <person name="Wortman J."/>
            <person name="Nusbaum C."/>
            <person name="Birren B."/>
        </authorList>
    </citation>
    <scope>NUCLEOTIDE SEQUENCE [LARGE SCALE GENOMIC DNA]</scope>
    <source>
        <strain evidence="7 8">CBS 617.96</strain>
    </source>
</reference>
<evidence type="ECO:0000313" key="8">
    <source>
        <dbReference type="Proteomes" id="UP000019484"/>
    </source>
</evidence>
<dbReference type="PANTHER" id="PTHR13789:SF309">
    <property type="entry name" value="PUTATIVE (AFU_ORTHOLOGUE AFUA_6G14510)-RELATED"/>
    <property type="match status" value="1"/>
</dbReference>
<proteinExistence type="inferred from homology"/>
<dbReference type="HOGENOM" id="CLU_009665_19_5_1"/>
<evidence type="ECO:0000256" key="3">
    <source>
        <dbReference type="ARBA" id="ARBA00022827"/>
    </source>
</evidence>
<dbReference type="OrthoDB" id="16820at2759"/>
<keyword evidence="2" id="KW-0285">Flavoprotein</keyword>
<evidence type="ECO:0000256" key="1">
    <source>
        <dbReference type="ARBA" id="ARBA00007992"/>
    </source>
</evidence>
<protein>
    <recommendedName>
        <fullName evidence="6">FAD-binding domain-containing protein</fullName>
    </recommendedName>
</protein>
<keyword evidence="8" id="KW-1185">Reference proteome</keyword>
<dbReference type="GO" id="GO:0004497">
    <property type="term" value="F:monooxygenase activity"/>
    <property type="evidence" value="ECO:0007669"/>
    <property type="project" value="UniProtKB-KW"/>
</dbReference>
<dbReference type="RefSeq" id="XP_007725536.1">
    <property type="nucleotide sequence ID" value="XM_007727346.1"/>
</dbReference>
<comment type="caution">
    <text evidence="7">The sequence shown here is derived from an EMBL/GenBank/DDBJ whole genome shotgun (WGS) entry which is preliminary data.</text>
</comment>
<dbReference type="InterPro" id="IPR036188">
    <property type="entry name" value="FAD/NAD-bd_sf"/>
</dbReference>
<sequence length="411" mass="45896">MRAIIIGGGLAGPVLALELQRREISCKIFERRDNAAFDGGNIALSPNALRVLDHMGVYDRVAKQGWNYEEFQILSSRNLRHIGMILNGSQQRYGYKALRISRRTVRQTLLGTLHERGIEVRYDSKLVGIQETDRSTVIATFADGYTEEADFLIGADGIHSRVREYLNPQAIPSFSGQMGIGGSVSRSKLPASSADMYMPCLILGKLNSFLLMPCTYSGDQIDCAVTVEGKDRTREEWTQLQNDKPALYQHLQSLHEHEKWPEVVHVASRDVELSSLSLWPFFDLPDLSSWTSPSGRVIVIGDAAHAMPPTGGQGAAMAFEDAFTLADTLALIDSKEAAVPTDILNQWQDVRQARVRKIRKFTSSGGDIRKSSTSTYVQVFKEWVLRIYFWCVGKERGTSWIYAYDPKAALA</sequence>
<keyword evidence="5" id="KW-0503">Monooxygenase</keyword>
<dbReference type="SUPFAM" id="SSF51905">
    <property type="entry name" value="FAD/NAD(P)-binding domain"/>
    <property type="match status" value="1"/>
</dbReference>
<gene>
    <name evidence="7" type="ORF">A1O1_06467</name>
</gene>